<dbReference type="InterPro" id="IPR000415">
    <property type="entry name" value="Nitroreductase-like"/>
</dbReference>
<protein>
    <recommendedName>
        <fullName evidence="2">THIF-type NAD/FAD binding fold domain-containing protein</fullName>
    </recommendedName>
</protein>
<gene>
    <name evidence="3" type="ORF">BV510_25505</name>
    <name evidence="4" type="ORF">CRI78_12250</name>
</gene>
<reference evidence="4 6" key="2">
    <citation type="submission" date="2017-10" db="EMBL/GenBank/DDBJ databases">
        <title>The new phylogeny of genus Mycobacterium.</title>
        <authorList>
            <person name="Tortoli E."/>
            <person name="Trovato A."/>
            <person name="Cirillo D.M."/>
        </authorList>
    </citation>
    <scope>NUCLEOTIDE SEQUENCE [LARGE SCALE GENOMIC DNA]</scope>
    <source>
        <strain evidence="4 6">IP141170001</strain>
    </source>
</reference>
<dbReference type="SUPFAM" id="SSF55469">
    <property type="entry name" value="FMN-dependent nitroreductase-like"/>
    <property type="match status" value="1"/>
</dbReference>
<sequence length="708" mass="76109">MPIAYRAQILDPAEPADNAVLDELRRDPGIEVLDHHGLQLASLEALRPAPDHELVQERRRWAYYPWRRTVISVLGPRAFRALRLDRNRNNITAAEQDRLSEVVIGVAGLSVGHIIAHTLAMQGVCGRLRLADFDELELSNLNRVPATVFDLGVNKAHVAARRIAEIDPYLAVEVFDTGLNADSLDAFIDGLDIAVEECDSLHMKAVLRVAAQQRGIPVLMATSDRGIVDVERFDLEPGRPILHGLLGQLDIDLLPGMTNREKIPHILRHLEADRLSARTAASLIEIDKSLSTWPQLAADVTVGASAVTEAARRIGLGAQLRSGRTRLDIGAALDQIREPDMGHHGSQDTGEVTPAARTASPGDLLDDLATAAMRAPSGGNVQPWRIEVGADEVSIEIAPAHTSTMDVGFRGSAVAVGAALLNTRIAAAAHGALGEVSFVEDAAGVPLRARLRIGDGADEELAGLFGAMVARETNRHHGEPQRIDADLVAALTDAAEREGGRLHLITDRDDMDRVATLFAAADRIRFLTPHLHREMISELRWPGDPDPDAGIDVRNLEFDEGDMAVLGVLRRPDVMAELAQWNAGSALGEDMRDRIRASSALAVVSVPGAGLRDYAIGGAAVEAVWIAAGCHGVGAQPVSPPFLYARTAADLQQLSPDFADELARLQKEFVSLVGVDPDDSIALTLRLAATPPASLPSRRDDGRVSVVR</sequence>
<reference evidence="3 5" key="1">
    <citation type="submission" date="2016-09" db="EMBL/GenBank/DDBJ databases">
        <title>genome sequences of unsequenced Mycobacteria.</title>
        <authorList>
            <person name="Greninger A.L."/>
            <person name="Jerome K.R."/>
            <person name="Mcnair B."/>
            <person name="Wallis C."/>
            <person name="Fang F."/>
        </authorList>
    </citation>
    <scope>NUCLEOTIDE SEQUENCE [LARGE SCALE GENOMIC DNA]</scope>
    <source>
        <strain evidence="3 5">BM1</strain>
    </source>
</reference>
<evidence type="ECO:0000256" key="1">
    <source>
        <dbReference type="SAM" id="MobiDB-lite"/>
    </source>
</evidence>
<dbReference type="SUPFAM" id="SSF69572">
    <property type="entry name" value="Activating enzymes of the ubiquitin-like proteins"/>
    <property type="match status" value="1"/>
</dbReference>
<dbReference type="PANTHER" id="PTHR43267">
    <property type="entry name" value="TRNA THREONYLCARBAMOYLADENOSINE DEHYDRATASE"/>
    <property type="match status" value="1"/>
</dbReference>
<keyword evidence="6" id="KW-1185">Reference proteome</keyword>
<dbReference type="AlphaFoldDB" id="A0A1Q4HFL6"/>
<evidence type="ECO:0000313" key="5">
    <source>
        <dbReference type="Proteomes" id="UP000191039"/>
    </source>
</evidence>
<dbReference type="EMBL" id="PDCR01000014">
    <property type="protein sequence ID" value="PEG54115.1"/>
    <property type="molecule type" value="Genomic_DNA"/>
</dbReference>
<dbReference type="EMBL" id="MIJD01000386">
    <property type="protein sequence ID" value="OPE47072.1"/>
    <property type="molecule type" value="Genomic_DNA"/>
</dbReference>
<dbReference type="Pfam" id="PF00899">
    <property type="entry name" value="ThiF"/>
    <property type="match status" value="1"/>
</dbReference>
<dbReference type="STRING" id="1801.BRW64_08490"/>
<comment type="caution">
    <text evidence="4">The sequence shown here is derived from an EMBL/GenBank/DDBJ whole genome shotgun (WGS) entry which is preliminary data.</text>
</comment>
<feature type="region of interest" description="Disordered" evidence="1">
    <location>
        <begin position="337"/>
        <end position="358"/>
    </location>
</feature>
<dbReference type="InterPro" id="IPR000594">
    <property type="entry name" value="ThiF_NAD_FAD-bd"/>
</dbReference>
<dbReference type="CDD" id="cd01483">
    <property type="entry name" value="E1_enzyme_family"/>
    <property type="match status" value="1"/>
</dbReference>
<dbReference type="PANTHER" id="PTHR43267:SF3">
    <property type="entry name" value="THIF PROTEIN"/>
    <property type="match status" value="1"/>
</dbReference>
<organism evidence="4 6">
    <name type="scientific">Mycolicibacterium diernhoferi</name>
    <dbReference type="NCBI Taxonomy" id="1801"/>
    <lineage>
        <taxon>Bacteria</taxon>
        <taxon>Bacillati</taxon>
        <taxon>Actinomycetota</taxon>
        <taxon>Actinomycetes</taxon>
        <taxon>Mycobacteriales</taxon>
        <taxon>Mycobacteriaceae</taxon>
        <taxon>Mycolicibacterium</taxon>
    </lineage>
</organism>
<dbReference type="Proteomes" id="UP000191039">
    <property type="component" value="Unassembled WGS sequence"/>
</dbReference>
<dbReference type="GO" id="GO:0016491">
    <property type="term" value="F:oxidoreductase activity"/>
    <property type="evidence" value="ECO:0007669"/>
    <property type="project" value="InterPro"/>
</dbReference>
<dbReference type="Gene3D" id="3.40.50.720">
    <property type="entry name" value="NAD(P)-binding Rossmann-like Domain"/>
    <property type="match status" value="1"/>
</dbReference>
<proteinExistence type="predicted"/>
<dbReference type="NCBIfam" id="NF005901">
    <property type="entry name" value="PRK07877.1"/>
    <property type="match status" value="1"/>
</dbReference>
<dbReference type="InterPro" id="IPR035985">
    <property type="entry name" value="Ubiquitin-activating_enz"/>
</dbReference>
<name>A0A1Q4HFL6_9MYCO</name>
<evidence type="ECO:0000313" key="4">
    <source>
        <dbReference type="EMBL" id="PEG54115.1"/>
    </source>
</evidence>
<evidence type="ECO:0000313" key="6">
    <source>
        <dbReference type="Proteomes" id="UP000220340"/>
    </source>
</evidence>
<dbReference type="GO" id="GO:0061504">
    <property type="term" value="P:cyclic threonylcarbamoyladenosine biosynthetic process"/>
    <property type="evidence" value="ECO:0007669"/>
    <property type="project" value="TreeGrafter"/>
</dbReference>
<feature type="compositionally biased region" description="Basic and acidic residues" evidence="1">
    <location>
        <begin position="337"/>
        <end position="346"/>
    </location>
</feature>
<evidence type="ECO:0000313" key="3">
    <source>
        <dbReference type="EMBL" id="OPE47072.1"/>
    </source>
</evidence>
<feature type="domain" description="THIF-type NAD/FAD binding fold" evidence="2">
    <location>
        <begin position="85"/>
        <end position="223"/>
    </location>
</feature>
<dbReference type="InterPro" id="IPR045886">
    <property type="entry name" value="ThiF/MoeB/HesA"/>
</dbReference>
<dbReference type="GO" id="GO:0008641">
    <property type="term" value="F:ubiquitin-like modifier activating enzyme activity"/>
    <property type="evidence" value="ECO:0007669"/>
    <property type="project" value="InterPro"/>
</dbReference>
<accession>A0A1Q4HFL6</accession>
<dbReference type="Proteomes" id="UP000220340">
    <property type="component" value="Unassembled WGS sequence"/>
</dbReference>
<evidence type="ECO:0000259" key="2">
    <source>
        <dbReference type="Pfam" id="PF00899"/>
    </source>
</evidence>
<dbReference type="RefSeq" id="WP_073855797.1">
    <property type="nucleotide sequence ID" value="NZ_BAAATC010000019.1"/>
</dbReference>
<dbReference type="OrthoDB" id="5149792at2"/>
<dbReference type="Gene3D" id="3.40.109.10">
    <property type="entry name" value="NADH Oxidase"/>
    <property type="match status" value="2"/>
</dbReference>
<dbReference type="GO" id="GO:0061503">
    <property type="term" value="F:tRNA threonylcarbamoyladenosine dehydratase"/>
    <property type="evidence" value="ECO:0007669"/>
    <property type="project" value="TreeGrafter"/>
</dbReference>